<gene>
    <name evidence="1" type="ORF">CARN6_2337</name>
</gene>
<dbReference type="EMBL" id="CABQ01000279">
    <property type="protein sequence ID" value="CBI08822.1"/>
    <property type="molecule type" value="Genomic_DNA"/>
</dbReference>
<dbReference type="InterPro" id="IPR018588">
    <property type="entry name" value="Dihaem_cytochrome-c"/>
</dbReference>
<dbReference type="AlphaFoldDB" id="E6QNK1"/>
<evidence type="ECO:0000313" key="1">
    <source>
        <dbReference type="EMBL" id="CBI08822.1"/>
    </source>
</evidence>
<comment type="caution">
    <text evidence="1">The sequence shown here is derived from an EMBL/GenBank/DDBJ whole genome shotgun (WGS) entry which is preliminary data.</text>
</comment>
<reference evidence="1" key="1">
    <citation type="submission" date="2009-10" db="EMBL/GenBank/DDBJ databases">
        <title>Diversity of trophic interactions inside an arsenic-rich microbial ecosystem.</title>
        <authorList>
            <person name="Bertin P.N."/>
            <person name="Heinrich-Salmeron A."/>
            <person name="Pelletier E."/>
            <person name="Goulhen-Chollet F."/>
            <person name="Arsene-Ploetze F."/>
            <person name="Gallien S."/>
            <person name="Calteau A."/>
            <person name="Vallenet D."/>
            <person name="Casiot C."/>
            <person name="Chane-Woon-Ming B."/>
            <person name="Giloteaux L."/>
            <person name="Barakat M."/>
            <person name="Bonnefoy V."/>
            <person name="Bruneel O."/>
            <person name="Chandler M."/>
            <person name="Cleiss J."/>
            <person name="Duran R."/>
            <person name="Elbaz-Poulichet F."/>
            <person name="Fonknechten N."/>
            <person name="Lauga B."/>
            <person name="Mornico D."/>
            <person name="Ortet P."/>
            <person name="Schaeffer C."/>
            <person name="Siguier P."/>
            <person name="Alexander Thil Smith A."/>
            <person name="Van Dorsselaer A."/>
            <person name="Weissenbach J."/>
            <person name="Medigue C."/>
            <person name="Le Paslier D."/>
        </authorList>
    </citation>
    <scope>NUCLEOTIDE SEQUENCE</scope>
</reference>
<protein>
    <submittedName>
        <fullName evidence="1">Putative Diheme cytochrome c</fullName>
    </submittedName>
</protein>
<proteinExistence type="predicted"/>
<dbReference type="Pfam" id="PF09626">
    <property type="entry name" value="DHC"/>
    <property type="match status" value="1"/>
</dbReference>
<accession>E6QNK1</accession>
<sequence>MIGAILFASAAYAEDSMGEWLLSFNRMKGVKPVTDKQYAKECGDCHFAYQPGLLPAKSWEQLLTADALQKHFGVNAELDPATRVAILDYAVNNAAETSWYKRSRKIAVATEKGPAPLRITELRYISRVHQNIPEKMIKGNKDVKSLSQCNACHTQAAKGVFDSDTVNIPNYPNWDD</sequence>
<organism evidence="1">
    <name type="scientific">mine drainage metagenome</name>
    <dbReference type="NCBI Taxonomy" id="410659"/>
    <lineage>
        <taxon>unclassified sequences</taxon>
        <taxon>metagenomes</taxon>
        <taxon>ecological metagenomes</taxon>
    </lineage>
</organism>
<name>E6QNK1_9ZZZZ</name>